<keyword evidence="3" id="KW-0862">Zinc</keyword>
<dbReference type="Gene3D" id="3.30.2320.50">
    <property type="match status" value="1"/>
</dbReference>
<dbReference type="RefSeq" id="WP_267926180.1">
    <property type="nucleotide sequence ID" value="NZ_AP024233.1"/>
</dbReference>
<dbReference type="AlphaFoldDB" id="A0A915U1L1"/>
<name>A0A915U1L1_9BACT</name>
<dbReference type="InterPro" id="IPR000688">
    <property type="entry name" value="HypA/HybF"/>
</dbReference>
<dbReference type="GO" id="GO:0051604">
    <property type="term" value="P:protein maturation"/>
    <property type="evidence" value="ECO:0007669"/>
    <property type="project" value="InterPro"/>
</dbReference>
<organism evidence="4 5">
    <name type="scientific">Desulfolithobacter dissulfuricans</name>
    <dbReference type="NCBI Taxonomy" id="2795293"/>
    <lineage>
        <taxon>Bacteria</taxon>
        <taxon>Pseudomonadati</taxon>
        <taxon>Thermodesulfobacteriota</taxon>
        <taxon>Desulfobulbia</taxon>
        <taxon>Desulfobulbales</taxon>
        <taxon>Desulfobulbaceae</taxon>
        <taxon>Desulfolithobacter</taxon>
    </lineage>
</organism>
<dbReference type="KEGG" id="ddu:GF1_18050"/>
<dbReference type="EMBL" id="AP024233">
    <property type="protein sequence ID" value="BCO09429.1"/>
    <property type="molecule type" value="Genomic_DNA"/>
</dbReference>
<accession>A0A915U1L1</accession>
<evidence type="ECO:0000256" key="3">
    <source>
        <dbReference type="ARBA" id="ARBA00022833"/>
    </source>
</evidence>
<evidence type="ECO:0000256" key="2">
    <source>
        <dbReference type="ARBA" id="ARBA00022723"/>
    </source>
</evidence>
<dbReference type="Proteomes" id="UP001063350">
    <property type="component" value="Chromosome"/>
</dbReference>
<keyword evidence="1" id="KW-0533">Nickel</keyword>
<reference evidence="4" key="1">
    <citation type="submission" date="2020-12" db="EMBL/GenBank/DDBJ databases">
        <title>Desulfobium dissulfuricans gen. nov., sp. nov., a novel mesophilic, sulfate-reducing bacterium isolated from a deep-sea hydrothermal vent.</title>
        <authorList>
            <person name="Hashimoto Y."/>
            <person name="Tame A."/>
            <person name="Sawayama S."/>
            <person name="Miyazaki J."/>
            <person name="Takai K."/>
            <person name="Nakagawa S."/>
        </authorList>
    </citation>
    <scope>NUCLEOTIDE SEQUENCE</scope>
    <source>
        <strain evidence="4">GF1</strain>
    </source>
</reference>
<evidence type="ECO:0008006" key="6">
    <source>
        <dbReference type="Google" id="ProtNLM"/>
    </source>
</evidence>
<keyword evidence="5" id="KW-1185">Reference proteome</keyword>
<protein>
    <recommendedName>
        <fullName evidence="6">Hydrogenase maturation nickel metallochaperone HypA</fullName>
    </recommendedName>
</protein>
<evidence type="ECO:0000313" key="4">
    <source>
        <dbReference type="EMBL" id="BCO09429.1"/>
    </source>
</evidence>
<sequence length="81" mass="8729">MHEFSLAQGLMSQLGELAAAHGAKRIHTVRVSIGSSAGIVVDSFVFGFDALKADWEPARDAILEITRSEGTDLVLTQVEME</sequence>
<proteinExistence type="predicted"/>
<gene>
    <name evidence="4" type="ORF">GF1_18050</name>
</gene>
<dbReference type="GO" id="GO:0016151">
    <property type="term" value="F:nickel cation binding"/>
    <property type="evidence" value="ECO:0007669"/>
    <property type="project" value="InterPro"/>
</dbReference>
<evidence type="ECO:0000313" key="5">
    <source>
        <dbReference type="Proteomes" id="UP001063350"/>
    </source>
</evidence>
<keyword evidence="2" id="KW-0479">Metal-binding</keyword>
<evidence type="ECO:0000256" key="1">
    <source>
        <dbReference type="ARBA" id="ARBA00022596"/>
    </source>
</evidence>
<dbReference type="Pfam" id="PF01155">
    <property type="entry name" value="HypA"/>
    <property type="match status" value="1"/>
</dbReference>